<keyword evidence="16" id="KW-1185">Reference proteome</keyword>
<dbReference type="Pfam" id="PF08352">
    <property type="entry name" value="oligo_HPY"/>
    <property type="match status" value="1"/>
</dbReference>
<dbReference type="PANTHER" id="PTHR43297">
    <property type="entry name" value="OLIGOPEPTIDE TRANSPORT ATP-BINDING PROTEIN APPD"/>
    <property type="match status" value="1"/>
</dbReference>
<dbReference type="PANTHER" id="PTHR43297:SF13">
    <property type="entry name" value="NICKEL ABC TRANSPORTER, ATP-BINDING PROTEIN"/>
    <property type="match status" value="1"/>
</dbReference>
<dbReference type="PROSITE" id="PS00211">
    <property type="entry name" value="ABC_TRANSPORTER_1"/>
    <property type="match status" value="1"/>
</dbReference>
<accession>A0ABD5RG79</accession>
<dbReference type="InterPro" id="IPR017871">
    <property type="entry name" value="ABC_transporter-like_CS"/>
</dbReference>
<dbReference type="GO" id="GO:0005886">
    <property type="term" value="C:plasma membrane"/>
    <property type="evidence" value="ECO:0007669"/>
    <property type="project" value="UniProtKB-SubCell"/>
</dbReference>
<dbReference type="InterPro" id="IPR013563">
    <property type="entry name" value="Oligopep_ABC_C"/>
</dbReference>
<evidence type="ECO:0000313" key="15">
    <source>
        <dbReference type="EMBL" id="MFC5368998.1"/>
    </source>
</evidence>
<evidence type="ECO:0000256" key="2">
    <source>
        <dbReference type="ARBA" id="ARBA00022448"/>
    </source>
</evidence>
<dbReference type="RefSeq" id="WP_227231055.1">
    <property type="nucleotide sequence ID" value="NZ_JAJCVJ010000003.1"/>
</dbReference>
<keyword evidence="3" id="KW-1003">Cell membrane</keyword>
<evidence type="ECO:0000256" key="8">
    <source>
        <dbReference type="ARBA" id="ARBA00023136"/>
    </source>
</evidence>
<feature type="compositionally biased region" description="Basic and acidic residues" evidence="13">
    <location>
        <begin position="1"/>
        <end position="12"/>
    </location>
</feature>
<organism evidence="15 16">
    <name type="scientific">Salinirubrum litoreum</name>
    <dbReference type="NCBI Taxonomy" id="1126234"/>
    <lineage>
        <taxon>Archaea</taxon>
        <taxon>Methanobacteriati</taxon>
        <taxon>Methanobacteriota</taxon>
        <taxon>Stenosarchaea group</taxon>
        <taxon>Halobacteria</taxon>
        <taxon>Halobacteriales</taxon>
        <taxon>Haloferacaceae</taxon>
        <taxon>Salinirubrum</taxon>
    </lineage>
</organism>
<evidence type="ECO:0000256" key="10">
    <source>
        <dbReference type="ARBA" id="ARBA00039098"/>
    </source>
</evidence>
<evidence type="ECO:0000256" key="12">
    <source>
        <dbReference type="ARBA" id="ARBA00048610"/>
    </source>
</evidence>
<evidence type="ECO:0000256" key="1">
    <source>
        <dbReference type="ARBA" id="ARBA00004202"/>
    </source>
</evidence>
<dbReference type="Proteomes" id="UP001596201">
    <property type="component" value="Unassembled WGS sequence"/>
</dbReference>
<feature type="region of interest" description="Disordered" evidence="13">
    <location>
        <begin position="1"/>
        <end position="23"/>
    </location>
</feature>
<dbReference type="CDD" id="cd03257">
    <property type="entry name" value="ABC_NikE_OppD_transporters"/>
    <property type="match status" value="1"/>
</dbReference>
<gene>
    <name evidence="15" type="ORF">ACFPJ5_18890</name>
</gene>
<feature type="domain" description="ABC transporter" evidence="14">
    <location>
        <begin position="36"/>
        <end position="286"/>
    </location>
</feature>
<comment type="subcellular location">
    <subcellularLocation>
        <location evidence="1">Cell membrane</location>
        <topology evidence="1">Peripheral membrane protein</topology>
    </subcellularLocation>
</comment>
<dbReference type="Pfam" id="PF00005">
    <property type="entry name" value="ABC_tran"/>
    <property type="match status" value="1"/>
</dbReference>
<dbReference type="NCBIfam" id="TIGR01727">
    <property type="entry name" value="oligo_HPY"/>
    <property type="match status" value="1"/>
</dbReference>
<keyword evidence="2" id="KW-0813">Transport</keyword>
<dbReference type="SMART" id="SM00382">
    <property type="entry name" value="AAA"/>
    <property type="match status" value="1"/>
</dbReference>
<dbReference type="Gene3D" id="3.40.50.300">
    <property type="entry name" value="P-loop containing nucleotide triphosphate hydrolases"/>
    <property type="match status" value="1"/>
</dbReference>
<protein>
    <recommendedName>
        <fullName evidence="11">Nickel import system ATP-binding protein NikD</fullName>
        <ecNumber evidence="10">7.2.2.11</ecNumber>
    </recommendedName>
</protein>
<comment type="subunit">
    <text evidence="9">The complex is composed of two ATP-binding proteins (NikD and NikE), two transmembrane proteins (NikB and NikC) and a solute-binding protein (NikA).</text>
</comment>
<comment type="caution">
    <text evidence="15">The sequence shown here is derived from an EMBL/GenBank/DDBJ whole genome shotgun (WGS) entry which is preliminary data.</text>
</comment>
<evidence type="ECO:0000256" key="11">
    <source>
        <dbReference type="ARBA" id="ARBA00044143"/>
    </source>
</evidence>
<comment type="catalytic activity">
    <reaction evidence="12">
        <text>Ni(2+)(out) + ATP + H2O = Ni(2+)(in) + ADP + phosphate + H(+)</text>
        <dbReference type="Rhea" id="RHEA:15557"/>
        <dbReference type="ChEBI" id="CHEBI:15377"/>
        <dbReference type="ChEBI" id="CHEBI:15378"/>
        <dbReference type="ChEBI" id="CHEBI:30616"/>
        <dbReference type="ChEBI" id="CHEBI:43474"/>
        <dbReference type="ChEBI" id="CHEBI:49786"/>
        <dbReference type="ChEBI" id="CHEBI:456216"/>
        <dbReference type="EC" id="7.2.2.11"/>
    </reaction>
    <physiologicalReaction direction="left-to-right" evidence="12">
        <dbReference type="Rhea" id="RHEA:15558"/>
    </physiologicalReaction>
</comment>
<dbReference type="EC" id="7.2.2.11" evidence="10"/>
<dbReference type="FunFam" id="3.40.50.300:FF:000016">
    <property type="entry name" value="Oligopeptide ABC transporter ATP-binding component"/>
    <property type="match status" value="1"/>
</dbReference>
<name>A0ABD5RG79_9EURY</name>
<evidence type="ECO:0000259" key="14">
    <source>
        <dbReference type="PROSITE" id="PS50893"/>
    </source>
</evidence>
<evidence type="ECO:0000256" key="4">
    <source>
        <dbReference type="ARBA" id="ARBA00022741"/>
    </source>
</evidence>
<evidence type="ECO:0000256" key="5">
    <source>
        <dbReference type="ARBA" id="ARBA00022840"/>
    </source>
</evidence>
<keyword evidence="7" id="KW-0406">Ion transport</keyword>
<dbReference type="InterPro" id="IPR003439">
    <property type="entry name" value="ABC_transporter-like_ATP-bd"/>
</dbReference>
<dbReference type="SUPFAM" id="SSF52540">
    <property type="entry name" value="P-loop containing nucleoside triphosphate hydrolases"/>
    <property type="match status" value="1"/>
</dbReference>
<evidence type="ECO:0000256" key="6">
    <source>
        <dbReference type="ARBA" id="ARBA00022967"/>
    </source>
</evidence>
<proteinExistence type="predicted"/>
<dbReference type="InterPro" id="IPR050388">
    <property type="entry name" value="ABC_Ni/Peptide_Import"/>
</dbReference>
<reference evidence="15 16" key="1">
    <citation type="journal article" date="2019" name="Int. J. Syst. Evol. Microbiol.">
        <title>The Global Catalogue of Microorganisms (GCM) 10K type strain sequencing project: providing services to taxonomists for standard genome sequencing and annotation.</title>
        <authorList>
            <consortium name="The Broad Institute Genomics Platform"/>
            <consortium name="The Broad Institute Genome Sequencing Center for Infectious Disease"/>
            <person name="Wu L."/>
            <person name="Ma J."/>
        </authorList>
    </citation>
    <scope>NUCLEOTIDE SEQUENCE [LARGE SCALE GENOMIC DNA]</scope>
    <source>
        <strain evidence="15 16">CGMCC 1.12237</strain>
    </source>
</reference>
<sequence>MSERVASERTGEHGAYTEASDEEEFELIRRDGEPILSVQDLRTHFDTEEGTVKADDGVSFEIEEGEILGLVGESGCGKSVTSLSIMRLLQRPGYIADGRIMFRGEDLATKTKEEMRRIRGNRMAMIFQEPMTAMNPVFDIGWQVGEPLRIHQEMSRSASRTEAIELMRRVGIPSPEDRIDDYPHQFSGGMRQRAMIAMALACEPDLLVADEPTTALDVTIQAQILDLIRELNDRLGMSVLLITHNLGVVAGTCDRVAVMYAGRIVEYGTVEEIFNDPRHPYTKGLINAVPDPTRDEQDLHPITGNVPSLADTPEGCNFAPRCPYATEQCQTDDPRLREVDDDHYSACIWEDPL</sequence>
<dbReference type="GO" id="GO:0005524">
    <property type="term" value="F:ATP binding"/>
    <property type="evidence" value="ECO:0007669"/>
    <property type="project" value="UniProtKB-KW"/>
</dbReference>
<keyword evidence="4" id="KW-0547">Nucleotide-binding</keyword>
<dbReference type="AlphaFoldDB" id="A0ABD5RG79"/>
<dbReference type="InterPro" id="IPR027417">
    <property type="entry name" value="P-loop_NTPase"/>
</dbReference>
<dbReference type="GO" id="GO:0015413">
    <property type="term" value="F:ABC-type nickel transporter activity"/>
    <property type="evidence" value="ECO:0007669"/>
    <property type="project" value="UniProtKB-EC"/>
</dbReference>
<evidence type="ECO:0000256" key="13">
    <source>
        <dbReference type="SAM" id="MobiDB-lite"/>
    </source>
</evidence>
<dbReference type="InterPro" id="IPR003593">
    <property type="entry name" value="AAA+_ATPase"/>
</dbReference>
<keyword evidence="8" id="KW-0472">Membrane</keyword>
<evidence type="ECO:0000313" key="16">
    <source>
        <dbReference type="Proteomes" id="UP001596201"/>
    </source>
</evidence>
<evidence type="ECO:0000256" key="7">
    <source>
        <dbReference type="ARBA" id="ARBA00023065"/>
    </source>
</evidence>
<keyword evidence="5 15" id="KW-0067">ATP-binding</keyword>
<keyword evidence="6" id="KW-1278">Translocase</keyword>
<dbReference type="EMBL" id="JBHSKX010000004">
    <property type="protein sequence ID" value="MFC5368998.1"/>
    <property type="molecule type" value="Genomic_DNA"/>
</dbReference>
<evidence type="ECO:0000256" key="3">
    <source>
        <dbReference type="ARBA" id="ARBA00022475"/>
    </source>
</evidence>
<dbReference type="PROSITE" id="PS50893">
    <property type="entry name" value="ABC_TRANSPORTER_2"/>
    <property type="match status" value="1"/>
</dbReference>
<evidence type="ECO:0000256" key="9">
    <source>
        <dbReference type="ARBA" id="ARBA00038669"/>
    </source>
</evidence>